<evidence type="ECO:0000313" key="2">
    <source>
        <dbReference type="EMBL" id="OMJ16303.1"/>
    </source>
</evidence>
<reference evidence="2 3" key="1">
    <citation type="submission" date="2017-01" db="EMBL/GenBank/DDBJ databases">
        <authorList>
            <person name="Mah S.A."/>
            <person name="Swanson W.J."/>
            <person name="Moy G.W."/>
            <person name="Vacquier V.D."/>
        </authorList>
    </citation>
    <scope>NUCLEOTIDE SEQUENCE [LARGE SCALE GENOMIC DNA]</scope>
    <source>
        <strain evidence="2 3">GSMNP</strain>
    </source>
</reference>
<keyword evidence="3" id="KW-1185">Reference proteome</keyword>
<comment type="caution">
    <text evidence="2">The sequence shown here is derived from an EMBL/GenBank/DDBJ whole genome shotgun (WGS) entry which is preliminary data.</text>
</comment>
<accession>A0A1R1XNV1</accession>
<name>A0A1R1XNV1_9FUNG</name>
<evidence type="ECO:0000313" key="3">
    <source>
        <dbReference type="Proteomes" id="UP000187283"/>
    </source>
</evidence>
<organism evidence="2 3">
    <name type="scientific">Smittium culicis</name>
    <dbReference type="NCBI Taxonomy" id="133412"/>
    <lineage>
        <taxon>Eukaryota</taxon>
        <taxon>Fungi</taxon>
        <taxon>Fungi incertae sedis</taxon>
        <taxon>Zoopagomycota</taxon>
        <taxon>Kickxellomycotina</taxon>
        <taxon>Harpellomycetes</taxon>
        <taxon>Harpellales</taxon>
        <taxon>Legeriomycetaceae</taxon>
        <taxon>Smittium</taxon>
    </lineage>
</organism>
<dbReference type="AlphaFoldDB" id="A0A1R1XNV1"/>
<dbReference type="Proteomes" id="UP000187283">
    <property type="component" value="Unassembled WGS sequence"/>
</dbReference>
<proteinExistence type="predicted"/>
<sequence length="129" mass="14575">MATFNSESLFSTPKKQIVKQLVCPSAPKKAKRSLPPLPPLSLLQPQFTPTRSITKRSVSRNNVKKLAKNVLKSAPDTLSPKYHDDDAMIFSSSPPADGHHGWERNLFNPNSCSYKFIVNEYNLEHKLRK</sequence>
<dbReference type="OrthoDB" id="5627006at2759"/>
<feature type="region of interest" description="Disordered" evidence="1">
    <location>
        <begin position="28"/>
        <end position="60"/>
    </location>
</feature>
<protein>
    <submittedName>
        <fullName evidence="2">Uncharacterized protein</fullName>
    </submittedName>
</protein>
<dbReference type="EMBL" id="LSSN01002376">
    <property type="protein sequence ID" value="OMJ16303.1"/>
    <property type="molecule type" value="Genomic_DNA"/>
</dbReference>
<evidence type="ECO:0000256" key="1">
    <source>
        <dbReference type="SAM" id="MobiDB-lite"/>
    </source>
</evidence>
<gene>
    <name evidence="2" type="ORF">AYI70_g6697</name>
</gene>